<organism evidence="1 2">
    <name type="scientific">Cicer arietinum</name>
    <name type="common">Chickpea</name>
    <name type="synonym">Garbanzo</name>
    <dbReference type="NCBI Taxonomy" id="3827"/>
    <lineage>
        <taxon>Eukaryota</taxon>
        <taxon>Viridiplantae</taxon>
        <taxon>Streptophyta</taxon>
        <taxon>Embryophyta</taxon>
        <taxon>Tracheophyta</taxon>
        <taxon>Spermatophyta</taxon>
        <taxon>Magnoliopsida</taxon>
        <taxon>eudicotyledons</taxon>
        <taxon>Gunneridae</taxon>
        <taxon>Pentapetalae</taxon>
        <taxon>rosids</taxon>
        <taxon>fabids</taxon>
        <taxon>Fabales</taxon>
        <taxon>Fabaceae</taxon>
        <taxon>Papilionoideae</taxon>
        <taxon>50 kb inversion clade</taxon>
        <taxon>NPAAA clade</taxon>
        <taxon>Hologalegina</taxon>
        <taxon>IRL clade</taxon>
        <taxon>Cicereae</taxon>
        <taxon>Cicer</taxon>
    </lineage>
</organism>
<sequence length="133" mass="14672">MALLARQLDPLHQSKNAGLLGVGESFKYQPGSCFSSPYLSISFYMETNHVSFDSLKDGPVVFDELQELHSEPLVGLGDGGASTDKAKRMIFWVVQVKNVEGEIKERPIRIRDADPLPIGGIVLIPFDGPRPIY</sequence>
<proteinExistence type="predicted"/>
<evidence type="ECO:0000313" key="1">
    <source>
        <dbReference type="Proteomes" id="UP000087171"/>
    </source>
</evidence>
<evidence type="ECO:0000313" key="2">
    <source>
        <dbReference type="RefSeq" id="XP_027186096.1"/>
    </source>
</evidence>
<dbReference type="OrthoDB" id="1454702at2759"/>
<reference evidence="2" key="1">
    <citation type="submission" date="2025-08" db="UniProtKB">
        <authorList>
            <consortium name="RefSeq"/>
        </authorList>
    </citation>
    <scope>IDENTIFICATION</scope>
    <source>
        <tissue evidence="2">Etiolated seedlings</tissue>
    </source>
</reference>
<dbReference type="AlphaFoldDB" id="A0A3Q7XQT0"/>
<keyword evidence="1" id="KW-1185">Reference proteome</keyword>
<dbReference type="RefSeq" id="XP_027186096.1">
    <property type="nucleotide sequence ID" value="XM_027330295.1"/>
</dbReference>
<protein>
    <submittedName>
        <fullName evidence="2">Uncharacterized protein LOC105852857</fullName>
    </submittedName>
</protein>
<dbReference type="Proteomes" id="UP000087171">
    <property type="component" value="Unplaced"/>
</dbReference>
<accession>A0A3Q7XQT0</accession>
<gene>
    <name evidence="2" type="primary">LOC105852857</name>
</gene>
<name>A0A3Q7XQT0_CICAR</name>